<dbReference type="PANTHER" id="PTHR28181:SF2">
    <property type="entry name" value="PHOSPHORIC MONOESTER HYDROLASE"/>
    <property type="match status" value="1"/>
</dbReference>
<organism evidence="6 7">
    <name type="scientific">Ectobacillus antri</name>
    <dbReference type="NCBI Taxonomy" id="2486280"/>
    <lineage>
        <taxon>Bacteria</taxon>
        <taxon>Bacillati</taxon>
        <taxon>Bacillota</taxon>
        <taxon>Bacilli</taxon>
        <taxon>Bacillales</taxon>
        <taxon>Bacillaceae</taxon>
        <taxon>Ectobacillus</taxon>
    </lineage>
</organism>
<keyword evidence="1 4" id="KW-0028">Amino-acid biosynthesis</keyword>
<accession>A0ABT6H114</accession>
<sequence length="227" mass="26038">MTIQIFCDFDGTITETDNIVAIMKEFGPPQTEDIKNKVLSQDLSIRDGVSQMFQLLSTELKHDIIHFLQQKARIRAGFKEFIAFTQRYDLEFYVISGGMDFFVHPLLETSVSQEQIYCNATDFSGSHIRIDWVHACDKACENDCGLCKPSLLRRLGKKNALKIIIGDSITDLQAAKQADLVFARDFLLTKCNELEIPCIPFETFYDIQDYLLQRLGVQHETILERVE</sequence>
<dbReference type="Pfam" id="PF12710">
    <property type="entry name" value="HAD"/>
    <property type="match status" value="1"/>
</dbReference>
<dbReference type="CDD" id="cd07524">
    <property type="entry name" value="HAD_Pase"/>
    <property type="match status" value="1"/>
</dbReference>
<dbReference type="InterPro" id="IPR036412">
    <property type="entry name" value="HAD-like_sf"/>
</dbReference>
<dbReference type="NCBIfam" id="TIGR01488">
    <property type="entry name" value="HAD-SF-IB"/>
    <property type="match status" value="1"/>
</dbReference>
<dbReference type="NCBIfam" id="TIGR03333">
    <property type="entry name" value="salvage_mtnX"/>
    <property type="match status" value="1"/>
</dbReference>
<dbReference type="InterPro" id="IPR050849">
    <property type="entry name" value="HAD-like_hydrolase_phosphatase"/>
</dbReference>
<dbReference type="InterPro" id="IPR017718">
    <property type="entry name" value="HAD-SF_hydro_IB_MtnX"/>
</dbReference>
<reference evidence="6 7" key="1">
    <citation type="submission" date="2023-04" db="EMBL/GenBank/DDBJ databases">
        <title>Ectobacillus antri isolated from activated sludge.</title>
        <authorList>
            <person name="Yan P."/>
            <person name="Liu X."/>
        </authorList>
    </citation>
    <scope>NUCLEOTIDE SEQUENCE [LARGE SCALE GENOMIC DNA]</scope>
    <source>
        <strain evidence="6 7">C18H</strain>
    </source>
</reference>
<dbReference type="HAMAP" id="MF_01680">
    <property type="entry name" value="Salvage_MtnX"/>
    <property type="match status" value="1"/>
</dbReference>
<keyword evidence="2 4" id="KW-0378">Hydrolase</keyword>
<comment type="function">
    <text evidence="4">Dephosphorylates 2-hydroxy-3-keto-5-methylthiopentenyl-1-phosphate (HK-MTPenyl-1-P) yielding 1,2-dihydroxy-3-keto-5-methylthiopentene (DHK-MTPene).</text>
</comment>
<dbReference type="Gene3D" id="3.40.50.1000">
    <property type="entry name" value="HAD superfamily/HAD-like"/>
    <property type="match status" value="1"/>
</dbReference>
<protein>
    <recommendedName>
        <fullName evidence="4 5">2-hydroxy-3-keto-5-methylthiopentenyl-1-phosphate phosphatase</fullName>
        <shortName evidence="4">HK-MTPenyl-1-P phosphatase</shortName>
        <ecNumber evidence="4 5">3.1.3.87</ecNumber>
    </recommendedName>
</protein>
<evidence type="ECO:0000256" key="2">
    <source>
        <dbReference type="ARBA" id="ARBA00022801"/>
    </source>
</evidence>
<dbReference type="NCBIfam" id="NF007103">
    <property type="entry name" value="PRK09552.1"/>
    <property type="match status" value="1"/>
</dbReference>
<comment type="pathway">
    <text evidence="4">Amino-acid biosynthesis; L-methionine biosynthesis via salvage pathway; L-methionine from S-methyl-5-thio-alpha-D-ribose 1-phosphate: step 4/6.</text>
</comment>
<gene>
    <name evidence="4" type="primary">mtnX</name>
    <name evidence="6" type="ORF">P6P90_00140</name>
</gene>
<comment type="similarity">
    <text evidence="4">Belongs to the HAD-like hydrolase superfamily. MtnX family.</text>
</comment>
<evidence type="ECO:0000256" key="5">
    <source>
        <dbReference type="NCBIfam" id="TIGR03333"/>
    </source>
</evidence>
<evidence type="ECO:0000256" key="1">
    <source>
        <dbReference type="ARBA" id="ARBA00022605"/>
    </source>
</evidence>
<dbReference type="InterPro" id="IPR006384">
    <property type="entry name" value="HAD_hydro_PyrdxlP_Pase-like"/>
</dbReference>
<name>A0ABT6H114_9BACI</name>
<dbReference type="EC" id="3.1.3.87" evidence="4 5"/>
<dbReference type="Proteomes" id="UP001218246">
    <property type="component" value="Unassembled WGS sequence"/>
</dbReference>
<dbReference type="GO" id="GO:0043716">
    <property type="term" value="F:2-hydroxy-3-keto-5-methylthiopentenyl-1-phosphate phosphatase activity"/>
    <property type="evidence" value="ECO:0007669"/>
    <property type="project" value="UniProtKB-EC"/>
</dbReference>
<evidence type="ECO:0000256" key="4">
    <source>
        <dbReference type="HAMAP-Rule" id="MF_01680"/>
    </source>
</evidence>
<comment type="caution">
    <text evidence="6">The sequence shown here is derived from an EMBL/GenBank/DDBJ whole genome shotgun (WGS) entry which is preliminary data.</text>
</comment>
<dbReference type="EMBL" id="JARULN010000001">
    <property type="protein sequence ID" value="MDG5752408.1"/>
    <property type="molecule type" value="Genomic_DNA"/>
</dbReference>
<dbReference type="NCBIfam" id="TIGR01489">
    <property type="entry name" value="DKMTPPase-SF"/>
    <property type="match status" value="1"/>
</dbReference>
<dbReference type="Gene3D" id="3.90.1470.20">
    <property type="match status" value="1"/>
</dbReference>
<proteinExistence type="inferred from homology"/>
<evidence type="ECO:0000313" key="7">
    <source>
        <dbReference type="Proteomes" id="UP001218246"/>
    </source>
</evidence>
<evidence type="ECO:0000256" key="3">
    <source>
        <dbReference type="ARBA" id="ARBA00023167"/>
    </source>
</evidence>
<comment type="catalytic activity">
    <reaction evidence="4">
        <text>2-hydroxy-5-methylsulfanyl-3-oxopent-1-enyl phosphate + H2O = 1,2-dihydroxy-5-(methylsulfanyl)pent-1-en-3-one + phosphate</text>
        <dbReference type="Rhea" id="RHEA:14481"/>
        <dbReference type="ChEBI" id="CHEBI:15377"/>
        <dbReference type="ChEBI" id="CHEBI:43474"/>
        <dbReference type="ChEBI" id="CHEBI:49252"/>
        <dbReference type="ChEBI" id="CHEBI:59505"/>
        <dbReference type="EC" id="3.1.3.87"/>
    </reaction>
</comment>
<dbReference type="PANTHER" id="PTHR28181">
    <property type="entry name" value="UPF0655 PROTEIN YCR015C"/>
    <property type="match status" value="1"/>
</dbReference>
<keyword evidence="3 4" id="KW-0486">Methionine biosynthesis</keyword>
<evidence type="ECO:0000313" key="6">
    <source>
        <dbReference type="EMBL" id="MDG5752408.1"/>
    </source>
</evidence>
<dbReference type="SUPFAM" id="SSF56784">
    <property type="entry name" value="HAD-like"/>
    <property type="match status" value="1"/>
</dbReference>
<keyword evidence="7" id="KW-1185">Reference proteome</keyword>
<dbReference type="InterPro" id="IPR023214">
    <property type="entry name" value="HAD_sf"/>
</dbReference>
<dbReference type="RefSeq" id="WP_278017866.1">
    <property type="nucleotide sequence ID" value="NZ_JARRRY010000001.1"/>
</dbReference>